<comment type="caution">
    <text evidence="1">The sequence shown here is derived from an EMBL/GenBank/DDBJ whole genome shotgun (WGS) entry which is preliminary data.</text>
</comment>
<gene>
    <name evidence="1" type="ORF">ACFSDE_06780</name>
</gene>
<keyword evidence="2" id="KW-1185">Reference proteome</keyword>
<dbReference type="RefSeq" id="WP_343916690.1">
    <property type="nucleotide sequence ID" value="NZ_BAAAJT010000002.1"/>
</dbReference>
<proteinExistence type="predicted"/>
<evidence type="ECO:0000313" key="2">
    <source>
        <dbReference type="Proteomes" id="UP001597351"/>
    </source>
</evidence>
<evidence type="ECO:0000313" key="1">
    <source>
        <dbReference type="EMBL" id="MFD1946492.1"/>
    </source>
</evidence>
<dbReference type="Proteomes" id="UP001597351">
    <property type="component" value="Unassembled WGS sequence"/>
</dbReference>
<organism evidence="1 2">
    <name type="scientific">Nocardioides aestuarii</name>
    <dbReference type="NCBI Taxonomy" id="252231"/>
    <lineage>
        <taxon>Bacteria</taxon>
        <taxon>Bacillati</taxon>
        <taxon>Actinomycetota</taxon>
        <taxon>Actinomycetes</taxon>
        <taxon>Propionibacteriales</taxon>
        <taxon>Nocardioidaceae</taxon>
        <taxon>Nocardioides</taxon>
    </lineage>
</organism>
<dbReference type="EMBL" id="JBHUGD010000003">
    <property type="protein sequence ID" value="MFD1946492.1"/>
    <property type="molecule type" value="Genomic_DNA"/>
</dbReference>
<reference evidence="2" key="1">
    <citation type="journal article" date="2019" name="Int. J. Syst. Evol. Microbiol.">
        <title>The Global Catalogue of Microorganisms (GCM) 10K type strain sequencing project: providing services to taxonomists for standard genome sequencing and annotation.</title>
        <authorList>
            <consortium name="The Broad Institute Genomics Platform"/>
            <consortium name="The Broad Institute Genome Sequencing Center for Infectious Disease"/>
            <person name="Wu L."/>
            <person name="Ma J."/>
        </authorList>
    </citation>
    <scope>NUCLEOTIDE SEQUENCE [LARGE SCALE GENOMIC DNA]</scope>
    <source>
        <strain evidence="2">CGMCC 1.12477</strain>
    </source>
</reference>
<accession>A0ABW4TLS3</accession>
<sequence>MDERPAAAHRAARRRRAEALARRQDGVVSRLQLYATGVTRAEVRANIRAGRWQRWGSQSVLVFTGDPHRAARHWAAVFEAGPRAFLDGASALEAAGLTKFAVDRIRVSVPRGARVRRGRGLDIRQTRRWHPDDLSPGGGVPRARPAVAAVRAGLWARSDAQAALVMTMAVQQGIAEVGAVGREMLRVKRDKRRRLLQALVLDLLAGVRSLGELDVARQCRRRGLPEPSRQVVRRGPRGTIYLDVRWEEWGVVLEVDGIHHSWAQNLVDDALRHNSVALGGDVVLRLPLLGLRIAADDFFSQVEQALTAAGWPGRHTDRAS</sequence>
<name>A0ABW4TLS3_9ACTN</name>
<protein>
    <recommendedName>
        <fullName evidence="3">DUF559 domain-containing protein</fullName>
    </recommendedName>
</protein>
<evidence type="ECO:0008006" key="3">
    <source>
        <dbReference type="Google" id="ProtNLM"/>
    </source>
</evidence>